<feature type="chain" id="PRO_5031237700" description="Bifunctional inhibitor/plant lipid transfer protein/seed storage helical domain-containing protein" evidence="1">
    <location>
        <begin position="18"/>
        <end position="98"/>
    </location>
</feature>
<organism evidence="3 4">
    <name type="scientific">Chenopodium quinoa</name>
    <name type="common">Quinoa</name>
    <dbReference type="NCBI Taxonomy" id="63459"/>
    <lineage>
        <taxon>Eukaryota</taxon>
        <taxon>Viridiplantae</taxon>
        <taxon>Streptophyta</taxon>
        <taxon>Embryophyta</taxon>
        <taxon>Tracheophyta</taxon>
        <taxon>Spermatophyta</taxon>
        <taxon>Magnoliopsida</taxon>
        <taxon>eudicotyledons</taxon>
        <taxon>Gunneridae</taxon>
        <taxon>Pentapetalae</taxon>
        <taxon>Caryophyllales</taxon>
        <taxon>Chenopodiaceae</taxon>
        <taxon>Chenopodioideae</taxon>
        <taxon>Atripliceae</taxon>
        <taxon>Chenopodium</taxon>
    </lineage>
</organism>
<dbReference type="Pfam" id="PF14368">
    <property type="entry name" value="LTP_2"/>
    <property type="match status" value="1"/>
</dbReference>
<dbReference type="SUPFAM" id="SSF47699">
    <property type="entry name" value="Bifunctional inhibitor/lipid-transfer protein/seed storage 2S albumin"/>
    <property type="match status" value="1"/>
</dbReference>
<accession>A0A803L8D7</accession>
<evidence type="ECO:0000313" key="3">
    <source>
        <dbReference type="EnsemblPlants" id="AUR62008126-RA:cds"/>
    </source>
</evidence>
<dbReference type="InterPro" id="IPR036312">
    <property type="entry name" value="Bifun_inhib/LTP/seed_sf"/>
</dbReference>
<evidence type="ECO:0000313" key="4">
    <source>
        <dbReference type="Proteomes" id="UP000596660"/>
    </source>
</evidence>
<protein>
    <recommendedName>
        <fullName evidence="2">Bifunctional inhibitor/plant lipid transfer protein/seed storage helical domain-containing protein</fullName>
    </recommendedName>
</protein>
<keyword evidence="1" id="KW-0732">Signal</keyword>
<evidence type="ECO:0000259" key="2">
    <source>
        <dbReference type="Pfam" id="PF14368"/>
    </source>
</evidence>
<feature type="domain" description="Bifunctional inhibitor/plant lipid transfer protein/seed storage helical" evidence="2">
    <location>
        <begin position="25"/>
        <end position="91"/>
    </location>
</feature>
<dbReference type="Gramene" id="AUR62008126-RA">
    <property type="protein sequence ID" value="AUR62008126-RA:cds"/>
    <property type="gene ID" value="AUR62008126"/>
</dbReference>
<dbReference type="Gene3D" id="1.10.110.10">
    <property type="entry name" value="Plant lipid-transfer and hydrophobic proteins"/>
    <property type="match status" value="1"/>
</dbReference>
<dbReference type="Proteomes" id="UP000596660">
    <property type="component" value="Unplaced"/>
</dbReference>
<sequence>MLLMTVISMVMMDQVLTVEMPPDLCGFYFKYFILNCGPALLHPEKPSADCCKVLEDGDADCLCKFASSPILPDLGIVKEYYLATLANCGLPDCTPPPI</sequence>
<evidence type="ECO:0000256" key="1">
    <source>
        <dbReference type="SAM" id="SignalP"/>
    </source>
</evidence>
<feature type="signal peptide" evidence="1">
    <location>
        <begin position="1"/>
        <end position="17"/>
    </location>
</feature>
<reference evidence="3" key="2">
    <citation type="submission" date="2021-03" db="UniProtKB">
        <authorList>
            <consortium name="EnsemblPlants"/>
        </authorList>
    </citation>
    <scope>IDENTIFICATION</scope>
</reference>
<dbReference type="AlphaFoldDB" id="A0A803L8D7"/>
<keyword evidence="4" id="KW-1185">Reference proteome</keyword>
<dbReference type="InterPro" id="IPR016140">
    <property type="entry name" value="Bifunc_inhib/LTP/seed_store"/>
</dbReference>
<reference evidence="3" key="1">
    <citation type="journal article" date="2017" name="Nature">
        <title>The genome of Chenopodium quinoa.</title>
        <authorList>
            <person name="Jarvis D.E."/>
            <person name="Ho Y.S."/>
            <person name="Lightfoot D.J."/>
            <person name="Schmoeckel S.M."/>
            <person name="Li B."/>
            <person name="Borm T.J.A."/>
            <person name="Ohyanagi H."/>
            <person name="Mineta K."/>
            <person name="Michell C.T."/>
            <person name="Saber N."/>
            <person name="Kharbatia N.M."/>
            <person name="Rupper R.R."/>
            <person name="Sharp A.R."/>
            <person name="Dally N."/>
            <person name="Boughton B.A."/>
            <person name="Woo Y.H."/>
            <person name="Gao G."/>
            <person name="Schijlen E.G.W.M."/>
            <person name="Guo X."/>
            <person name="Momin A.A."/>
            <person name="Negrao S."/>
            <person name="Al-Babili S."/>
            <person name="Gehring C."/>
            <person name="Roessner U."/>
            <person name="Jung C."/>
            <person name="Murphy K."/>
            <person name="Arold S.T."/>
            <person name="Gojobori T."/>
            <person name="van der Linden C.G."/>
            <person name="van Loo E.N."/>
            <person name="Jellen E.N."/>
            <person name="Maughan P.J."/>
            <person name="Tester M."/>
        </authorList>
    </citation>
    <scope>NUCLEOTIDE SEQUENCE [LARGE SCALE GENOMIC DNA]</scope>
    <source>
        <strain evidence="3">cv. PI 614886</strain>
    </source>
</reference>
<name>A0A803L8D7_CHEQI</name>
<proteinExistence type="predicted"/>
<dbReference type="EnsemblPlants" id="AUR62008126-RA">
    <property type="protein sequence ID" value="AUR62008126-RA:cds"/>
    <property type="gene ID" value="AUR62008126"/>
</dbReference>